<accession>E6S5Z9</accession>
<dbReference type="GO" id="GO:0016491">
    <property type="term" value="F:oxidoreductase activity"/>
    <property type="evidence" value="ECO:0007669"/>
    <property type="project" value="UniProtKB-KW"/>
</dbReference>
<dbReference type="KEGG" id="ica:Intca_0180"/>
<dbReference type="eggNOG" id="COG0673">
    <property type="taxonomic scope" value="Bacteria"/>
</dbReference>
<organism evidence="7 8">
    <name type="scientific">Intrasporangium calvum (strain ATCC 23552 / DSM 43043 / JCM 3097 / NBRC 12989 / NCIMB 10167 / NRRL B-3866 / 7 KIP)</name>
    <dbReference type="NCBI Taxonomy" id="710696"/>
    <lineage>
        <taxon>Bacteria</taxon>
        <taxon>Bacillati</taxon>
        <taxon>Actinomycetota</taxon>
        <taxon>Actinomycetes</taxon>
        <taxon>Micrococcales</taxon>
        <taxon>Intrasporangiaceae</taxon>
        <taxon>Intrasporangium</taxon>
    </lineage>
</organism>
<protein>
    <submittedName>
        <fullName evidence="7">Oxidoreductase domain protein</fullName>
    </submittedName>
</protein>
<evidence type="ECO:0000256" key="4">
    <source>
        <dbReference type="SAM" id="MobiDB-lite"/>
    </source>
</evidence>
<feature type="domain" description="Gfo/Idh/MocA-like oxidoreductase N-terminal" evidence="5">
    <location>
        <begin position="28"/>
        <end position="143"/>
    </location>
</feature>
<dbReference type="SUPFAM" id="SSF55347">
    <property type="entry name" value="Glyceraldehyde-3-phosphate dehydrogenase-like, C-terminal domain"/>
    <property type="match status" value="1"/>
</dbReference>
<dbReference type="InterPro" id="IPR036291">
    <property type="entry name" value="NAD(P)-bd_dom_sf"/>
</dbReference>
<dbReference type="EMBL" id="CP002343">
    <property type="protein sequence ID" value="ADU46739.1"/>
    <property type="molecule type" value="Genomic_DNA"/>
</dbReference>
<dbReference type="Pfam" id="PF22725">
    <property type="entry name" value="GFO_IDH_MocA_C3"/>
    <property type="match status" value="1"/>
</dbReference>
<dbReference type="SUPFAM" id="SSF51735">
    <property type="entry name" value="NAD(P)-binding Rossmann-fold domains"/>
    <property type="match status" value="1"/>
</dbReference>
<sequence length="352" mass="36893">MSPVAVGGNAHALPEARVPDPREAPPIRWGILAPGGIANEFAAAVTAGTASTVVAVGSRSEQRARDFADRHHIPRAFGSYEALVADEAVDAVYVASPHSEHHDHALLALEAGKPVLVEKAFTRNVTEARAVIRAGADRGLLVAEAMWARYLPHYDVVRQVLDGGVLGDLVLLRADHSQLLHPNGPERLARPELAGGALLDLGVYPVSFADHLLGPPASVAARGSLTECGVDATVGIVLAYVSGAVAVLTCSMLARTPCAAEIIGTEARLELDGPFYAPTAVRLLSPAGEVLAERPGTLPGPLRGFSYQAAEFARCLSAGSRECPAMPHAATLRVMSTMDEIRAQVGVRYPGE</sequence>
<dbReference type="Gene3D" id="3.30.360.10">
    <property type="entry name" value="Dihydrodipicolinate Reductase, domain 2"/>
    <property type="match status" value="1"/>
</dbReference>
<feature type="region of interest" description="Disordered" evidence="4">
    <location>
        <begin position="1"/>
        <end position="21"/>
    </location>
</feature>
<keyword evidence="2" id="KW-0560">Oxidoreductase</keyword>
<dbReference type="OrthoDB" id="9815825at2"/>
<dbReference type="HOGENOM" id="CLU_023194_7_2_11"/>
<reference evidence="7 8" key="1">
    <citation type="journal article" date="2010" name="Stand. Genomic Sci.">
        <title>Complete genome sequence of Intrasporangium calvum type strain (7 KIP).</title>
        <authorList>
            <person name="Del Rio T.G."/>
            <person name="Chertkov O."/>
            <person name="Yasawong M."/>
            <person name="Lucas S."/>
            <person name="Deshpande S."/>
            <person name="Cheng J.F."/>
            <person name="Detter C."/>
            <person name="Tapia R."/>
            <person name="Han C."/>
            <person name="Goodwin L."/>
            <person name="Pitluck S."/>
            <person name="Liolios K."/>
            <person name="Ivanova N."/>
            <person name="Mavromatis K."/>
            <person name="Pati A."/>
            <person name="Chen A."/>
            <person name="Palaniappan K."/>
            <person name="Land M."/>
            <person name="Hauser L."/>
            <person name="Chang Y.J."/>
            <person name="Jeffries C.D."/>
            <person name="Rohde M."/>
            <person name="Pukall R."/>
            <person name="Sikorski J."/>
            <person name="Goker M."/>
            <person name="Woyke T."/>
            <person name="Bristow J."/>
            <person name="Eisen J.A."/>
            <person name="Markowitz V."/>
            <person name="Hugenholtz P."/>
            <person name="Kyrpides N.C."/>
            <person name="Klenk H.P."/>
            <person name="Lapidus A."/>
        </authorList>
    </citation>
    <scope>NUCLEOTIDE SEQUENCE [LARGE SCALE GENOMIC DNA]</scope>
    <source>
        <strain evidence="8">ATCC 23552 / DSM 43043 / JCM 3097 / NBRC 12989 / 7 KIP</strain>
    </source>
</reference>
<evidence type="ECO:0000256" key="1">
    <source>
        <dbReference type="ARBA" id="ARBA00010928"/>
    </source>
</evidence>
<dbReference type="InterPro" id="IPR000683">
    <property type="entry name" value="Gfo/Idh/MocA-like_OxRdtase_N"/>
</dbReference>
<dbReference type="STRING" id="710696.Intca_0180"/>
<name>E6S5Z9_INTC7</name>
<keyword evidence="8" id="KW-1185">Reference proteome</keyword>
<dbReference type="PANTHER" id="PTHR22604:SF105">
    <property type="entry name" value="TRANS-1,2-DIHYDROBENZENE-1,2-DIOL DEHYDROGENASE"/>
    <property type="match status" value="1"/>
</dbReference>
<dbReference type="Pfam" id="PF01408">
    <property type="entry name" value="GFO_IDH_MocA"/>
    <property type="match status" value="1"/>
</dbReference>
<evidence type="ECO:0000256" key="2">
    <source>
        <dbReference type="ARBA" id="ARBA00023002"/>
    </source>
</evidence>
<keyword evidence="3" id="KW-0520">NAD</keyword>
<feature type="domain" description="GFO/IDH/MocA-like oxidoreductase" evidence="6">
    <location>
        <begin position="156"/>
        <end position="270"/>
    </location>
</feature>
<dbReference type="AlphaFoldDB" id="E6S5Z9"/>
<dbReference type="GO" id="GO:0000166">
    <property type="term" value="F:nucleotide binding"/>
    <property type="evidence" value="ECO:0007669"/>
    <property type="project" value="InterPro"/>
</dbReference>
<proteinExistence type="inferred from homology"/>
<evidence type="ECO:0000313" key="8">
    <source>
        <dbReference type="Proteomes" id="UP000008914"/>
    </source>
</evidence>
<dbReference type="InterPro" id="IPR050984">
    <property type="entry name" value="Gfo/Idh/MocA_domain"/>
</dbReference>
<dbReference type="PANTHER" id="PTHR22604">
    <property type="entry name" value="OXIDOREDUCTASES"/>
    <property type="match status" value="1"/>
</dbReference>
<evidence type="ECO:0000256" key="3">
    <source>
        <dbReference type="ARBA" id="ARBA00023027"/>
    </source>
</evidence>
<comment type="similarity">
    <text evidence="1">Belongs to the Gfo/Idh/MocA family.</text>
</comment>
<dbReference type="InterPro" id="IPR055170">
    <property type="entry name" value="GFO_IDH_MocA-like_dom"/>
</dbReference>
<evidence type="ECO:0000259" key="6">
    <source>
        <dbReference type="Pfam" id="PF22725"/>
    </source>
</evidence>
<gene>
    <name evidence="7" type="ordered locus">Intca_0180</name>
</gene>
<evidence type="ECO:0000259" key="5">
    <source>
        <dbReference type="Pfam" id="PF01408"/>
    </source>
</evidence>
<dbReference type="RefSeq" id="WP_013491061.1">
    <property type="nucleotide sequence ID" value="NC_014830.1"/>
</dbReference>
<evidence type="ECO:0000313" key="7">
    <source>
        <dbReference type="EMBL" id="ADU46739.1"/>
    </source>
</evidence>
<dbReference type="Gene3D" id="3.40.50.720">
    <property type="entry name" value="NAD(P)-binding Rossmann-like Domain"/>
    <property type="match status" value="1"/>
</dbReference>
<dbReference type="Proteomes" id="UP000008914">
    <property type="component" value="Chromosome"/>
</dbReference>